<name>A0ABR1UYH1_9PEZI</name>
<proteinExistence type="predicted"/>
<evidence type="ECO:0000313" key="2">
    <source>
        <dbReference type="EMBL" id="KAK8063742.1"/>
    </source>
</evidence>
<feature type="region of interest" description="Disordered" evidence="1">
    <location>
        <begin position="18"/>
        <end position="56"/>
    </location>
</feature>
<sequence>MHLRWLRNLSLVKRLRGRHHAPTGDHADESTPPTSVFTESVKAQDDPPGYEDPAGFKPGNMAFPTQGLTQEFALQFLQQQRQYSLQSEQIAIKPFEQERQQQFKLELRQKRHQFERQLLQQEDQLERQLPKRPSQHFVKQQQQHNQTLLQLLQSQH</sequence>
<comment type="caution">
    <text evidence="2">The sequence shown here is derived from an EMBL/GenBank/DDBJ whole genome shotgun (WGS) entry which is preliminary data.</text>
</comment>
<reference evidence="2 3" key="1">
    <citation type="submission" date="2023-01" db="EMBL/GenBank/DDBJ databases">
        <title>Analysis of 21 Apiospora genomes using comparative genomics revels a genus with tremendous synthesis potential of carbohydrate active enzymes and secondary metabolites.</title>
        <authorList>
            <person name="Sorensen T."/>
        </authorList>
    </citation>
    <scope>NUCLEOTIDE SEQUENCE [LARGE SCALE GENOMIC DNA]</scope>
    <source>
        <strain evidence="2 3">CBS 83171</strain>
    </source>
</reference>
<accession>A0ABR1UYH1</accession>
<keyword evidence="3" id="KW-1185">Reference proteome</keyword>
<protein>
    <submittedName>
        <fullName evidence="2">Uncharacterized protein</fullName>
    </submittedName>
</protein>
<evidence type="ECO:0000256" key="1">
    <source>
        <dbReference type="SAM" id="MobiDB-lite"/>
    </source>
</evidence>
<organism evidence="2 3">
    <name type="scientific">Apiospora saccharicola</name>
    <dbReference type="NCBI Taxonomy" id="335842"/>
    <lineage>
        <taxon>Eukaryota</taxon>
        <taxon>Fungi</taxon>
        <taxon>Dikarya</taxon>
        <taxon>Ascomycota</taxon>
        <taxon>Pezizomycotina</taxon>
        <taxon>Sordariomycetes</taxon>
        <taxon>Xylariomycetidae</taxon>
        <taxon>Amphisphaeriales</taxon>
        <taxon>Apiosporaceae</taxon>
        <taxon>Apiospora</taxon>
    </lineage>
</organism>
<dbReference type="Proteomes" id="UP001446871">
    <property type="component" value="Unassembled WGS sequence"/>
</dbReference>
<gene>
    <name evidence="2" type="ORF">PG996_008394</name>
</gene>
<dbReference type="EMBL" id="JAQQWM010000005">
    <property type="protein sequence ID" value="KAK8063742.1"/>
    <property type="molecule type" value="Genomic_DNA"/>
</dbReference>
<evidence type="ECO:0000313" key="3">
    <source>
        <dbReference type="Proteomes" id="UP001446871"/>
    </source>
</evidence>